<reference evidence="2" key="1">
    <citation type="journal article" date="2021" name="PeerJ">
        <title>Extensive microbial diversity within the chicken gut microbiome revealed by metagenomics and culture.</title>
        <authorList>
            <person name="Gilroy R."/>
            <person name="Ravi A."/>
            <person name="Getino M."/>
            <person name="Pursley I."/>
            <person name="Horton D.L."/>
            <person name="Alikhan N.F."/>
            <person name="Baker D."/>
            <person name="Gharbi K."/>
            <person name="Hall N."/>
            <person name="Watson M."/>
            <person name="Adriaenssens E.M."/>
            <person name="Foster-Nyarko E."/>
            <person name="Jarju S."/>
            <person name="Secka A."/>
            <person name="Antonio M."/>
            <person name="Oren A."/>
            <person name="Chaudhuri R.R."/>
            <person name="La Ragione R."/>
            <person name="Hildebrand F."/>
            <person name="Pallen M.J."/>
        </authorList>
    </citation>
    <scope>NUCLEOTIDE SEQUENCE</scope>
    <source>
        <strain evidence="2">USASDec5-558</strain>
    </source>
</reference>
<keyword evidence="1" id="KW-0472">Membrane</keyword>
<feature type="transmembrane region" description="Helical" evidence="1">
    <location>
        <begin position="62"/>
        <end position="92"/>
    </location>
</feature>
<dbReference type="AlphaFoldDB" id="A0A9D2B2G8"/>
<keyword evidence="1" id="KW-0812">Transmembrane</keyword>
<feature type="transmembrane region" description="Helical" evidence="1">
    <location>
        <begin position="155"/>
        <end position="175"/>
    </location>
</feature>
<dbReference type="InterPro" id="IPR003425">
    <property type="entry name" value="CCB3/YggT"/>
</dbReference>
<dbReference type="Pfam" id="PF02325">
    <property type="entry name" value="CCB3_YggT"/>
    <property type="match status" value="1"/>
</dbReference>
<name>A0A9D2B2G8_9GAMM</name>
<sequence length="189" mass="21345">MSPNMYWIVMYIITAVVMLFQLRTLLQSSGADYYHPFSQAVTKLTNPLVNVPVWRNVRAGHFWLAGFIVALVVALVAWLVIGLLMLQIPIFFSLLGGVFLFTKSLGYLIICLLLAQALCSWLPATREWSFLFAQTTAPITAPVQRLIPPIGMIDISLMVVLIAIYALNSLIYKLFSVLSYDLMMLWRIV</sequence>
<accession>A0A9D2B2G8</accession>
<evidence type="ECO:0000313" key="3">
    <source>
        <dbReference type="Proteomes" id="UP000886829"/>
    </source>
</evidence>
<keyword evidence="1" id="KW-1133">Transmembrane helix</keyword>
<gene>
    <name evidence="2" type="ORF">H9850_11445</name>
</gene>
<feature type="transmembrane region" description="Helical" evidence="1">
    <location>
        <begin position="6"/>
        <end position="26"/>
    </location>
</feature>
<evidence type="ECO:0000313" key="2">
    <source>
        <dbReference type="EMBL" id="HIX58061.1"/>
    </source>
</evidence>
<dbReference type="Proteomes" id="UP000886829">
    <property type="component" value="Unassembled WGS sequence"/>
</dbReference>
<reference evidence="2" key="2">
    <citation type="submission" date="2021-04" db="EMBL/GenBank/DDBJ databases">
        <authorList>
            <person name="Gilroy R."/>
        </authorList>
    </citation>
    <scope>NUCLEOTIDE SEQUENCE</scope>
    <source>
        <strain evidence="2">USASDec5-558</strain>
    </source>
</reference>
<proteinExistence type="predicted"/>
<dbReference type="GO" id="GO:0016020">
    <property type="term" value="C:membrane"/>
    <property type="evidence" value="ECO:0007669"/>
    <property type="project" value="InterPro"/>
</dbReference>
<organism evidence="2 3">
    <name type="scientific">Candidatus Anaerobiospirillum pullistercoris</name>
    <dbReference type="NCBI Taxonomy" id="2838452"/>
    <lineage>
        <taxon>Bacteria</taxon>
        <taxon>Pseudomonadati</taxon>
        <taxon>Pseudomonadota</taxon>
        <taxon>Gammaproteobacteria</taxon>
        <taxon>Aeromonadales</taxon>
        <taxon>Succinivibrionaceae</taxon>
        <taxon>Anaerobiospirillum</taxon>
    </lineage>
</organism>
<protein>
    <submittedName>
        <fullName evidence="2">YggT family protein</fullName>
    </submittedName>
</protein>
<evidence type="ECO:0000256" key="1">
    <source>
        <dbReference type="SAM" id="Phobius"/>
    </source>
</evidence>
<dbReference type="EMBL" id="DXEV01000224">
    <property type="protein sequence ID" value="HIX58061.1"/>
    <property type="molecule type" value="Genomic_DNA"/>
</dbReference>
<comment type="caution">
    <text evidence="2">The sequence shown here is derived from an EMBL/GenBank/DDBJ whole genome shotgun (WGS) entry which is preliminary data.</text>
</comment>